<dbReference type="GO" id="GO:0042773">
    <property type="term" value="P:ATP synthesis coupled electron transport"/>
    <property type="evidence" value="ECO:0007669"/>
    <property type="project" value="InterPro"/>
</dbReference>
<dbReference type="PRINTS" id="PR01435">
    <property type="entry name" value="NPOXDRDTASE5"/>
</dbReference>
<evidence type="ECO:0000256" key="1">
    <source>
        <dbReference type="ARBA" id="ARBA00004127"/>
    </source>
</evidence>
<dbReference type="InterPro" id="IPR003945">
    <property type="entry name" value="NU5C-like"/>
</dbReference>
<evidence type="ECO:0000256" key="4">
    <source>
        <dbReference type="ARBA" id="ARBA00023136"/>
    </source>
</evidence>
<feature type="transmembrane region" description="Helical" evidence="6">
    <location>
        <begin position="286"/>
        <end position="308"/>
    </location>
</feature>
<feature type="transmembrane region" description="Helical" evidence="6">
    <location>
        <begin position="367"/>
        <end position="388"/>
    </location>
</feature>
<feature type="transmembrane region" description="Helical" evidence="6">
    <location>
        <begin position="525"/>
        <end position="544"/>
    </location>
</feature>
<dbReference type="NCBIfam" id="TIGR01974">
    <property type="entry name" value="NDH_I_L"/>
    <property type="match status" value="1"/>
</dbReference>
<feature type="transmembrane region" description="Helical" evidence="6">
    <location>
        <begin position="342"/>
        <end position="361"/>
    </location>
</feature>
<evidence type="ECO:0000256" key="6">
    <source>
        <dbReference type="SAM" id="Phobius"/>
    </source>
</evidence>
<feature type="transmembrane region" description="Helical" evidence="6">
    <location>
        <begin position="745"/>
        <end position="764"/>
    </location>
</feature>
<dbReference type="Gene3D" id="1.20.5.2700">
    <property type="match status" value="2"/>
</dbReference>
<feature type="transmembrane region" description="Helical" evidence="6">
    <location>
        <begin position="583"/>
        <end position="606"/>
    </location>
</feature>
<evidence type="ECO:0000259" key="8">
    <source>
        <dbReference type="Pfam" id="PF00662"/>
    </source>
</evidence>
<dbReference type="GO" id="GO:0016020">
    <property type="term" value="C:membrane"/>
    <property type="evidence" value="ECO:0007669"/>
    <property type="project" value="UniProtKB-SubCell"/>
</dbReference>
<evidence type="ECO:0000256" key="2">
    <source>
        <dbReference type="ARBA" id="ARBA00022692"/>
    </source>
</evidence>
<dbReference type="InterPro" id="IPR001750">
    <property type="entry name" value="ND/Mrp_TM"/>
</dbReference>
<feature type="transmembrane region" description="Helical" evidence="6">
    <location>
        <begin position="20"/>
        <end position="39"/>
    </location>
</feature>
<keyword evidence="10" id="KW-1185">Reference proteome</keyword>
<feature type="transmembrane region" description="Helical" evidence="6">
    <location>
        <begin position="197"/>
        <end position="215"/>
    </location>
</feature>
<dbReference type="InterPro" id="IPR001516">
    <property type="entry name" value="Proton_antipo_N"/>
</dbReference>
<dbReference type="GO" id="GO:0015990">
    <property type="term" value="P:electron transport coupled proton transport"/>
    <property type="evidence" value="ECO:0007669"/>
    <property type="project" value="TreeGrafter"/>
</dbReference>
<evidence type="ECO:0000313" key="10">
    <source>
        <dbReference type="Proteomes" id="UP001185092"/>
    </source>
</evidence>
<dbReference type="GO" id="GO:0003954">
    <property type="term" value="F:NADH dehydrogenase activity"/>
    <property type="evidence" value="ECO:0007669"/>
    <property type="project" value="TreeGrafter"/>
</dbReference>
<organism evidence="9 10">
    <name type="scientific">Aureibacter tunicatorum</name>
    <dbReference type="NCBI Taxonomy" id="866807"/>
    <lineage>
        <taxon>Bacteria</taxon>
        <taxon>Pseudomonadati</taxon>
        <taxon>Bacteroidota</taxon>
        <taxon>Cytophagia</taxon>
        <taxon>Cytophagales</taxon>
        <taxon>Persicobacteraceae</taxon>
        <taxon>Aureibacter</taxon>
    </lineage>
</organism>
<feature type="domain" description="NADH:quinone oxidoreductase/Mrp antiporter transmembrane" evidence="7">
    <location>
        <begin position="151"/>
        <end position="460"/>
    </location>
</feature>
<accession>A0AAE4BTJ6</accession>
<protein>
    <submittedName>
        <fullName evidence="9">NADH-quinone oxidoreductase subunit L</fullName>
    </submittedName>
</protein>
<sequence>MKLVELIELTKPLPFSSLTLIALIILLTPLLSFVLINAFKSYFKKGGADALGIVLTGLSFVLSVYLFVNIWNVETHHARFIWFDLSSITSSQFTLGVLLDEASVLMMGVVTLVSFLVHLFSVNYMKNEKHYCRYFAFLGLFTFSMLGIVLSDNLLSLFVFWELVGLSSYLLIGFWFERESAARASKKAFITNRVGDFGFLIGLSILFAVMGTLDIDALKVMMKHSYVSEGDWILKYSLNGELVTKSIPLIWLTISGLGLFCGVMGKSAQFPLQIWLPDAMQGPTPVSALIHAATMVAAGVYLLLRVFPILSPDALDFIAVIGAVTAFLSGYAALTQNDIKRVLAYSTSSQLGFMVMGIGVGAYDASFFHLITHAFFKAGLFLAAGAIIRSLHHIEDRMREEGHKAHFDVQDMRNMGGLYKKMPFVFVVYLVTGAALMGIPFFSGFLSKDAILNSSLAWAMSKAADGFSWHIFIPVLGFLSAFFTALYMTRQILLIFFGELRFVKNNPELKSVFETIQGPPLKKKVPLFTLAFLSLGLVFSLNPFNTETSWLYNNFETPELLVPLQNDFGLKDLVALNNLEHEWHFITSIISIIIVVMGIGIGYYLYQPKGEYAQSYLKWKPGKLPSVLKLSYYNWYLDDLMHAGFVKPTLRVAYIAQIVDDKIINRLVDSSSSATLWFSDKVERIDRLVLNPFIDLVASFNVWVADIAAMFDRHVIDGTVNYLADLTTEIGAKAKSIQGSDVQRYILVALVVMVFALLFVLLLIQF</sequence>
<dbReference type="AlphaFoldDB" id="A0AAE4BTJ6"/>
<feature type="transmembrane region" description="Helical" evidence="6">
    <location>
        <begin position="314"/>
        <end position="335"/>
    </location>
</feature>
<evidence type="ECO:0000313" key="9">
    <source>
        <dbReference type="EMBL" id="MDR6239697.1"/>
    </source>
</evidence>
<comment type="caution">
    <text evidence="9">The sequence shown here is derived from an EMBL/GenBank/DDBJ whole genome shotgun (WGS) entry which is preliminary data.</text>
</comment>
<dbReference type="Pfam" id="PF00361">
    <property type="entry name" value="Proton_antipo_M"/>
    <property type="match status" value="1"/>
</dbReference>
<dbReference type="InterPro" id="IPR018393">
    <property type="entry name" value="NADHpl_OxRdtase_5_subgr"/>
</dbReference>
<dbReference type="EMBL" id="JAVDQD010000003">
    <property type="protein sequence ID" value="MDR6239697.1"/>
    <property type="molecule type" value="Genomic_DNA"/>
</dbReference>
<gene>
    <name evidence="9" type="ORF">HNQ88_002745</name>
</gene>
<feature type="transmembrane region" description="Helical" evidence="6">
    <location>
        <begin position="51"/>
        <end position="71"/>
    </location>
</feature>
<evidence type="ECO:0000256" key="3">
    <source>
        <dbReference type="ARBA" id="ARBA00022989"/>
    </source>
</evidence>
<dbReference type="Proteomes" id="UP001185092">
    <property type="component" value="Unassembled WGS sequence"/>
</dbReference>
<feature type="transmembrane region" description="Helical" evidence="6">
    <location>
        <begin position="246"/>
        <end position="265"/>
    </location>
</feature>
<feature type="transmembrane region" description="Helical" evidence="6">
    <location>
        <begin position="134"/>
        <end position="151"/>
    </location>
</feature>
<dbReference type="NCBIfam" id="NF005141">
    <property type="entry name" value="PRK06590.1"/>
    <property type="match status" value="1"/>
</dbReference>
<keyword evidence="3 6" id="KW-1133">Transmembrane helix</keyword>
<name>A0AAE4BTJ6_9BACT</name>
<proteinExistence type="predicted"/>
<evidence type="ECO:0000256" key="5">
    <source>
        <dbReference type="RuleBase" id="RU000320"/>
    </source>
</evidence>
<dbReference type="GO" id="GO:0008137">
    <property type="term" value="F:NADH dehydrogenase (ubiquinone) activity"/>
    <property type="evidence" value="ECO:0007669"/>
    <property type="project" value="InterPro"/>
</dbReference>
<comment type="subcellular location">
    <subcellularLocation>
        <location evidence="1">Endomembrane system</location>
        <topology evidence="1">Multi-pass membrane protein</topology>
    </subcellularLocation>
    <subcellularLocation>
        <location evidence="5">Membrane</location>
        <topology evidence="5">Multi-pass membrane protein</topology>
    </subcellularLocation>
</comment>
<dbReference type="Pfam" id="PF00662">
    <property type="entry name" value="Proton_antipo_N"/>
    <property type="match status" value="1"/>
</dbReference>
<dbReference type="PRINTS" id="PR01434">
    <property type="entry name" value="NADHDHGNASE5"/>
</dbReference>
<feature type="transmembrane region" description="Helical" evidence="6">
    <location>
        <begin position="102"/>
        <end position="122"/>
    </location>
</feature>
<keyword evidence="2 5" id="KW-0812">Transmembrane</keyword>
<feature type="transmembrane region" description="Helical" evidence="6">
    <location>
        <begin position="467"/>
        <end position="488"/>
    </location>
</feature>
<evidence type="ECO:0000259" key="7">
    <source>
        <dbReference type="Pfam" id="PF00361"/>
    </source>
</evidence>
<feature type="domain" description="NADH-Ubiquinone oxidoreductase (complex I) chain 5 N-terminal" evidence="8">
    <location>
        <begin position="88"/>
        <end position="135"/>
    </location>
</feature>
<dbReference type="PANTHER" id="PTHR42829:SF2">
    <property type="entry name" value="NADH-UBIQUINONE OXIDOREDUCTASE CHAIN 5"/>
    <property type="match status" value="1"/>
</dbReference>
<dbReference type="PANTHER" id="PTHR42829">
    <property type="entry name" value="NADH-UBIQUINONE OXIDOREDUCTASE CHAIN 5"/>
    <property type="match status" value="1"/>
</dbReference>
<dbReference type="GO" id="GO:0012505">
    <property type="term" value="C:endomembrane system"/>
    <property type="evidence" value="ECO:0007669"/>
    <property type="project" value="UniProtKB-SubCell"/>
</dbReference>
<keyword evidence="4 6" id="KW-0472">Membrane</keyword>
<reference evidence="9" key="1">
    <citation type="submission" date="2023-07" db="EMBL/GenBank/DDBJ databases">
        <title>Genomic Encyclopedia of Type Strains, Phase IV (KMG-IV): sequencing the most valuable type-strain genomes for metagenomic binning, comparative biology and taxonomic classification.</title>
        <authorList>
            <person name="Goeker M."/>
        </authorList>
    </citation>
    <scope>NUCLEOTIDE SEQUENCE</scope>
    <source>
        <strain evidence="9">DSM 26174</strain>
    </source>
</reference>
<dbReference type="RefSeq" id="WP_309939441.1">
    <property type="nucleotide sequence ID" value="NZ_AP025305.1"/>
</dbReference>
<feature type="transmembrane region" description="Helical" evidence="6">
    <location>
        <begin position="422"/>
        <end position="447"/>
    </location>
</feature>
<feature type="transmembrane region" description="Helical" evidence="6">
    <location>
        <begin position="157"/>
        <end position="176"/>
    </location>
</feature>